<dbReference type="Proteomes" id="UP000265520">
    <property type="component" value="Unassembled WGS sequence"/>
</dbReference>
<protein>
    <submittedName>
        <fullName evidence="1">Uncharacterized protein</fullName>
    </submittedName>
</protein>
<evidence type="ECO:0000313" key="2">
    <source>
        <dbReference type="Proteomes" id="UP000265520"/>
    </source>
</evidence>
<reference evidence="1 2" key="1">
    <citation type="journal article" date="2018" name="Front. Plant Sci.">
        <title>Red Clover (Trifolium pratense) and Zigzag Clover (T. medium) - A Picture of Genomic Similarities and Differences.</title>
        <authorList>
            <person name="Dluhosova J."/>
            <person name="Istvanek J."/>
            <person name="Nedelnik J."/>
            <person name="Repkova J."/>
        </authorList>
    </citation>
    <scope>NUCLEOTIDE SEQUENCE [LARGE SCALE GENOMIC DNA]</scope>
    <source>
        <strain evidence="2">cv. 10/8</strain>
        <tissue evidence="1">Leaf</tissue>
    </source>
</reference>
<keyword evidence="2" id="KW-1185">Reference proteome</keyword>
<proteinExistence type="predicted"/>
<comment type="caution">
    <text evidence="1">The sequence shown here is derived from an EMBL/GenBank/DDBJ whole genome shotgun (WGS) entry which is preliminary data.</text>
</comment>
<feature type="non-terminal residue" evidence="1">
    <location>
        <position position="1"/>
    </location>
</feature>
<name>A0A392MTW4_9FABA</name>
<sequence>NQLVVIPALTETDGPDSLGWSGTNTHQFMVQNTYNLRRGYYLSIDGELEKCEQTHLNGWPQQQDNVFIGWKQPQEGWIKLNCDGAKVQLTFQGVAIFFETTMVYVE</sequence>
<gene>
    <name evidence="1" type="ORF">A2U01_0011834</name>
</gene>
<dbReference type="AlphaFoldDB" id="A0A392MTW4"/>
<accession>A0A392MTW4</accession>
<dbReference type="EMBL" id="LXQA010019324">
    <property type="protein sequence ID" value="MCH90911.1"/>
    <property type="molecule type" value="Genomic_DNA"/>
</dbReference>
<evidence type="ECO:0000313" key="1">
    <source>
        <dbReference type="EMBL" id="MCH90911.1"/>
    </source>
</evidence>
<organism evidence="1 2">
    <name type="scientific">Trifolium medium</name>
    <dbReference type="NCBI Taxonomy" id="97028"/>
    <lineage>
        <taxon>Eukaryota</taxon>
        <taxon>Viridiplantae</taxon>
        <taxon>Streptophyta</taxon>
        <taxon>Embryophyta</taxon>
        <taxon>Tracheophyta</taxon>
        <taxon>Spermatophyta</taxon>
        <taxon>Magnoliopsida</taxon>
        <taxon>eudicotyledons</taxon>
        <taxon>Gunneridae</taxon>
        <taxon>Pentapetalae</taxon>
        <taxon>rosids</taxon>
        <taxon>fabids</taxon>
        <taxon>Fabales</taxon>
        <taxon>Fabaceae</taxon>
        <taxon>Papilionoideae</taxon>
        <taxon>50 kb inversion clade</taxon>
        <taxon>NPAAA clade</taxon>
        <taxon>Hologalegina</taxon>
        <taxon>IRL clade</taxon>
        <taxon>Trifolieae</taxon>
        <taxon>Trifolium</taxon>
    </lineage>
</organism>